<dbReference type="Proteomes" id="UP001634393">
    <property type="component" value="Unassembled WGS sequence"/>
</dbReference>
<evidence type="ECO:0000313" key="1">
    <source>
        <dbReference type="EMBL" id="KAL3845877.1"/>
    </source>
</evidence>
<proteinExistence type="predicted"/>
<keyword evidence="2" id="KW-1185">Reference proteome</keyword>
<reference evidence="1 2" key="1">
    <citation type="submission" date="2024-12" db="EMBL/GenBank/DDBJ databases">
        <title>The unique morphological basis and parallel evolutionary history of personate flowers in Penstemon.</title>
        <authorList>
            <person name="Depatie T.H."/>
            <person name="Wessinger C.A."/>
        </authorList>
    </citation>
    <scope>NUCLEOTIDE SEQUENCE [LARGE SCALE GENOMIC DNA]</scope>
    <source>
        <strain evidence="1">WTNN_2</strain>
        <tissue evidence="1">Leaf</tissue>
    </source>
</reference>
<gene>
    <name evidence="1" type="ORF">ACJIZ3_003280</name>
</gene>
<dbReference type="AlphaFoldDB" id="A0ABD3UA06"/>
<evidence type="ECO:0000313" key="2">
    <source>
        <dbReference type="Proteomes" id="UP001634393"/>
    </source>
</evidence>
<dbReference type="EMBL" id="JBJXBP010000002">
    <property type="protein sequence ID" value="KAL3845877.1"/>
    <property type="molecule type" value="Genomic_DNA"/>
</dbReference>
<protein>
    <submittedName>
        <fullName evidence="1">Uncharacterized protein</fullName>
    </submittedName>
</protein>
<accession>A0ABD3UA06</accession>
<name>A0ABD3UA06_9LAMI</name>
<organism evidence="1 2">
    <name type="scientific">Penstemon smallii</name>
    <dbReference type="NCBI Taxonomy" id="265156"/>
    <lineage>
        <taxon>Eukaryota</taxon>
        <taxon>Viridiplantae</taxon>
        <taxon>Streptophyta</taxon>
        <taxon>Embryophyta</taxon>
        <taxon>Tracheophyta</taxon>
        <taxon>Spermatophyta</taxon>
        <taxon>Magnoliopsida</taxon>
        <taxon>eudicotyledons</taxon>
        <taxon>Gunneridae</taxon>
        <taxon>Pentapetalae</taxon>
        <taxon>asterids</taxon>
        <taxon>lamiids</taxon>
        <taxon>Lamiales</taxon>
        <taxon>Plantaginaceae</taxon>
        <taxon>Cheloneae</taxon>
        <taxon>Penstemon</taxon>
    </lineage>
</organism>
<sequence length="29" mass="3271">MMCQIGLILHSGCLFCQVKFNVLLTKCVK</sequence>
<comment type="caution">
    <text evidence="1">The sequence shown here is derived from an EMBL/GenBank/DDBJ whole genome shotgun (WGS) entry which is preliminary data.</text>
</comment>